<evidence type="ECO:0000256" key="3">
    <source>
        <dbReference type="ARBA" id="ARBA00022840"/>
    </source>
</evidence>
<dbReference type="Pfam" id="PF00005">
    <property type="entry name" value="ABC_tran"/>
    <property type="match status" value="1"/>
</dbReference>
<evidence type="ECO:0000313" key="5">
    <source>
        <dbReference type="EMBL" id="CAB4537534.1"/>
    </source>
</evidence>
<feature type="domain" description="ABC transporter" evidence="4">
    <location>
        <begin position="8"/>
        <end position="252"/>
    </location>
</feature>
<dbReference type="EMBL" id="CAEZSC010000051">
    <property type="protein sequence ID" value="CAB4537534.1"/>
    <property type="molecule type" value="Genomic_DNA"/>
</dbReference>
<dbReference type="PANTHER" id="PTHR45772:SF4">
    <property type="entry name" value="ABC TRANSPORTER ATP-BINDING PROTEIN"/>
    <property type="match status" value="1"/>
</dbReference>
<dbReference type="Pfam" id="PF12399">
    <property type="entry name" value="BCA_ABC_TP_C"/>
    <property type="match status" value="1"/>
</dbReference>
<dbReference type="SUPFAM" id="SSF52540">
    <property type="entry name" value="P-loop containing nucleoside triphosphate hydrolases"/>
    <property type="match status" value="1"/>
</dbReference>
<dbReference type="CDD" id="cd03219">
    <property type="entry name" value="ABC_Mj1267_LivG_branched"/>
    <property type="match status" value="1"/>
</dbReference>
<evidence type="ECO:0000313" key="9">
    <source>
        <dbReference type="EMBL" id="CAB4902504.1"/>
    </source>
</evidence>
<keyword evidence="1" id="KW-0813">Transport</keyword>
<dbReference type="GO" id="GO:0005524">
    <property type="term" value="F:ATP binding"/>
    <property type="evidence" value="ECO:0007669"/>
    <property type="project" value="UniProtKB-KW"/>
</dbReference>
<gene>
    <name evidence="5" type="ORF">UFOPK1380_00855</name>
    <name evidence="6" type="ORF">UFOPK1778_00990</name>
    <name evidence="7" type="ORF">UFOPK1863_00728</name>
    <name evidence="8" type="ORF">UFOPK2689_01117</name>
    <name evidence="9" type="ORF">UFOPK3555_00973</name>
    <name evidence="10" type="ORF">UFOPK4095_00628</name>
</gene>
<reference evidence="6" key="1">
    <citation type="submission" date="2020-05" db="EMBL/GenBank/DDBJ databases">
        <authorList>
            <person name="Chiriac C."/>
            <person name="Salcher M."/>
            <person name="Ghai R."/>
            <person name="Kavagutti S V."/>
        </authorList>
    </citation>
    <scope>NUCLEOTIDE SEQUENCE</scope>
</reference>
<keyword evidence="2" id="KW-0547">Nucleotide-binding</keyword>
<keyword evidence="3" id="KW-0067">ATP-binding</keyword>
<dbReference type="InterPro" id="IPR027417">
    <property type="entry name" value="P-loop_NTPase"/>
</dbReference>
<dbReference type="InterPro" id="IPR032823">
    <property type="entry name" value="BCA_ABC_TP_C"/>
</dbReference>
<dbReference type="EMBL" id="CAFBPI010000030">
    <property type="protein sequence ID" value="CAB5014036.1"/>
    <property type="molecule type" value="Genomic_DNA"/>
</dbReference>
<dbReference type="InterPro" id="IPR051120">
    <property type="entry name" value="ABC_AA/LPS_Transport"/>
</dbReference>
<name>A0A6J6G5C0_9ZZZZ</name>
<dbReference type="InterPro" id="IPR003439">
    <property type="entry name" value="ABC_transporter-like_ATP-bd"/>
</dbReference>
<evidence type="ECO:0000256" key="2">
    <source>
        <dbReference type="ARBA" id="ARBA00022741"/>
    </source>
</evidence>
<dbReference type="GO" id="GO:0005886">
    <property type="term" value="C:plasma membrane"/>
    <property type="evidence" value="ECO:0007669"/>
    <property type="project" value="TreeGrafter"/>
</dbReference>
<evidence type="ECO:0000259" key="4">
    <source>
        <dbReference type="PROSITE" id="PS50893"/>
    </source>
</evidence>
<dbReference type="PROSITE" id="PS50893">
    <property type="entry name" value="ABC_TRANSPORTER_2"/>
    <property type="match status" value="1"/>
</dbReference>
<evidence type="ECO:0000313" key="7">
    <source>
        <dbReference type="EMBL" id="CAB4616244.1"/>
    </source>
</evidence>
<organism evidence="6">
    <name type="scientific">freshwater metagenome</name>
    <dbReference type="NCBI Taxonomy" id="449393"/>
    <lineage>
        <taxon>unclassified sequences</taxon>
        <taxon>metagenomes</taxon>
        <taxon>ecological metagenomes</taxon>
    </lineage>
</organism>
<dbReference type="InterPro" id="IPR003593">
    <property type="entry name" value="AAA+_ATPase"/>
</dbReference>
<evidence type="ECO:0000313" key="8">
    <source>
        <dbReference type="EMBL" id="CAB4730117.1"/>
    </source>
</evidence>
<proteinExistence type="predicted"/>
<dbReference type="EMBL" id="CAEZUY010000063">
    <property type="protein sequence ID" value="CAB4616244.1"/>
    <property type="molecule type" value="Genomic_DNA"/>
</dbReference>
<evidence type="ECO:0000313" key="6">
    <source>
        <dbReference type="EMBL" id="CAB4596387.1"/>
    </source>
</evidence>
<sequence>MNTVSPLLSVSGLHVQFGGLTALDSASFNISPHSVVALIGPNGAGKTTAFNAISGFVPISSGEIEFQGKKISWPKTHELAALRISRTLQGVGLFSGLNVCENVMLGADTQKSSNIFTDLIGASGKSEKRLREKAMEVLSSLGVAHLAERLPHELSYPDSKKVALARALISDPLLLMLDEPAAGLDQGDIDELATIINEVKRNCAVFVVEHHVDFVGEISDQVYVLNFGKIIASGTFDAVKEDPEVLTAYLGSSRH</sequence>
<evidence type="ECO:0000256" key="1">
    <source>
        <dbReference type="ARBA" id="ARBA00022448"/>
    </source>
</evidence>
<dbReference type="SMART" id="SM00382">
    <property type="entry name" value="AAA"/>
    <property type="match status" value="1"/>
</dbReference>
<protein>
    <submittedName>
        <fullName evidence="6">Unannotated protein</fullName>
    </submittedName>
</protein>
<dbReference type="EMBL" id="CAEZUD010000060">
    <property type="protein sequence ID" value="CAB4596387.1"/>
    <property type="molecule type" value="Genomic_DNA"/>
</dbReference>
<dbReference type="EMBL" id="CAEZYL010000094">
    <property type="protein sequence ID" value="CAB4730117.1"/>
    <property type="molecule type" value="Genomic_DNA"/>
</dbReference>
<dbReference type="GO" id="GO:0016887">
    <property type="term" value="F:ATP hydrolysis activity"/>
    <property type="evidence" value="ECO:0007669"/>
    <property type="project" value="InterPro"/>
</dbReference>
<dbReference type="AlphaFoldDB" id="A0A6J6G5C0"/>
<accession>A0A6J6G5C0</accession>
<dbReference type="PANTHER" id="PTHR45772">
    <property type="entry name" value="CONSERVED COMPONENT OF ABC TRANSPORTER FOR NATURAL AMINO ACIDS-RELATED"/>
    <property type="match status" value="1"/>
</dbReference>
<dbReference type="EMBL" id="CAFBME010000125">
    <property type="protein sequence ID" value="CAB4902504.1"/>
    <property type="molecule type" value="Genomic_DNA"/>
</dbReference>
<dbReference type="Gene3D" id="3.40.50.300">
    <property type="entry name" value="P-loop containing nucleotide triphosphate hydrolases"/>
    <property type="match status" value="1"/>
</dbReference>
<evidence type="ECO:0000313" key="10">
    <source>
        <dbReference type="EMBL" id="CAB5014036.1"/>
    </source>
</evidence>